<keyword evidence="3" id="KW-1185">Reference proteome</keyword>
<dbReference type="InterPro" id="IPR022276">
    <property type="entry name" value="Conjug_transposon_TraK"/>
</dbReference>
<protein>
    <submittedName>
        <fullName evidence="2">Conjugative transposon protein TraK</fullName>
    </submittedName>
</protein>
<dbReference type="AlphaFoldDB" id="A0A4V2Z2Q9"/>
<name>A0A4V2Z2Q9_9BACT</name>
<dbReference type="Proteomes" id="UP000294850">
    <property type="component" value="Unassembled WGS sequence"/>
</dbReference>
<sequence length="208" mass="23816">MNELLNMEKGHQRNRLLVITVIVGCILICIVSVVLAFKQVHDSSNRIYVINRGVALEAFSANVLENRPAEAKFHVTRFHELFFTCPPDARSIEANFVKASFLADESAKRTFDRLKEDQFYQKLIQSNTNQKVTVESVDVDLKKYPYTVRTIFKITQERATNRSTRILASEATLVDVTRSEVNPQGFLLRNFTITHRSDPKEENVGVVR</sequence>
<evidence type="ECO:0000313" key="3">
    <source>
        <dbReference type="Proteomes" id="UP000294850"/>
    </source>
</evidence>
<proteinExistence type="predicted"/>
<keyword evidence="1" id="KW-0812">Transmembrane</keyword>
<dbReference type="EMBL" id="SMFL01000018">
    <property type="protein sequence ID" value="TDE09798.1"/>
    <property type="molecule type" value="Genomic_DNA"/>
</dbReference>
<dbReference type="OrthoDB" id="1039148at2"/>
<evidence type="ECO:0000256" key="1">
    <source>
        <dbReference type="SAM" id="Phobius"/>
    </source>
</evidence>
<gene>
    <name evidence="2" type="primary">traK</name>
    <name evidence="2" type="ORF">E0F88_29855</name>
</gene>
<dbReference type="RefSeq" id="WP_131962001.1">
    <property type="nucleotide sequence ID" value="NZ_SMFL01000018.1"/>
</dbReference>
<feature type="transmembrane region" description="Helical" evidence="1">
    <location>
        <begin position="16"/>
        <end position="37"/>
    </location>
</feature>
<reference evidence="2 3" key="1">
    <citation type="submission" date="2019-03" db="EMBL/GenBank/DDBJ databases">
        <title>Dyadobacter AR-3-6 sp. nov., isolated from arctic soil.</title>
        <authorList>
            <person name="Chaudhary D.K."/>
        </authorList>
    </citation>
    <scope>NUCLEOTIDE SEQUENCE [LARGE SCALE GENOMIC DNA]</scope>
    <source>
        <strain evidence="2 3">AR-3-6</strain>
    </source>
</reference>
<dbReference type="NCBIfam" id="TIGR03781">
    <property type="entry name" value="Bac_Flav_CT_K"/>
    <property type="match status" value="1"/>
</dbReference>
<comment type="caution">
    <text evidence="2">The sequence shown here is derived from an EMBL/GenBank/DDBJ whole genome shotgun (WGS) entry which is preliminary data.</text>
</comment>
<accession>A0A4V2Z2Q9</accession>
<keyword evidence="1" id="KW-1133">Transmembrane helix</keyword>
<keyword evidence="1" id="KW-0472">Membrane</keyword>
<evidence type="ECO:0000313" key="2">
    <source>
        <dbReference type="EMBL" id="TDE09798.1"/>
    </source>
</evidence>
<organism evidence="2 3">
    <name type="scientific">Dyadobacter psychrotolerans</name>
    <dbReference type="NCBI Taxonomy" id="2541721"/>
    <lineage>
        <taxon>Bacteria</taxon>
        <taxon>Pseudomonadati</taxon>
        <taxon>Bacteroidota</taxon>
        <taxon>Cytophagia</taxon>
        <taxon>Cytophagales</taxon>
        <taxon>Spirosomataceae</taxon>
        <taxon>Dyadobacter</taxon>
    </lineage>
</organism>